<evidence type="ECO:0000313" key="2">
    <source>
        <dbReference type="Proteomes" id="UP000294743"/>
    </source>
</evidence>
<dbReference type="EMBL" id="SODD01000032">
    <property type="protein sequence ID" value="TDW14762.1"/>
    <property type="molecule type" value="Genomic_DNA"/>
</dbReference>
<dbReference type="Proteomes" id="UP000294743">
    <property type="component" value="Unassembled WGS sequence"/>
</dbReference>
<proteinExistence type="predicted"/>
<dbReference type="RefSeq" id="WP_134170414.1">
    <property type="nucleotide sequence ID" value="NZ_SODD01000032.1"/>
</dbReference>
<organism evidence="1 2">
    <name type="scientific">Breznakia blatticola</name>
    <dbReference type="NCBI Taxonomy" id="1754012"/>
    <lineage>
        <taxon>Bacteria</taxon>
        <taxon>Bacillati</taxon>
        <taxon>Bacillota</taxon>
        <taxon>Erysipelotrichia</taxon>
        <taxon>Erysipelotrichales</taxon>
        <taxon>Erysipelotrichaceae</taxon>
        <taxon>Breznakia</taxon>
    </lineage>
</organism>
<evidence type="ECO:0000313" key="1">
    <source>
        <dbReference type="EMBL" id="TDW14762.1"/>
    </source>
</evidence>
<keyword evidence="2" id="KW-1185">Reference proteome</keyword>
<reference evidence="1 2" key="1">
    <citation type="submission" date="2019-03" db="EMBL/GenBank/DDBJ databases">
        <title>Genomic Encyclopedia of Type Strains, Phase IV (KMG-IV): sequencing the most valuable type-strain genomes for metagenomic binning, comparative biology and taxonomic classification.</title>
        <authorList>
            <person name="Goeker M."/>
        </authorList>
    </citation>
    <scope>NUCLEOTIDE SEQUENCE [LARGE SCALE GENOMIC DNA]</scope>
    <source>
        <strain evidence="1 2">DSM 28867</strain>
    </source>
</reference>
<dbReference type="OrthoDB" id="1644625at2"/>
<dbReference type="AlphaFoldDB" id="A0A4R7ZC55"/>
<sequence length="129" mass="15119">MEKTIYQKQPNLDYRSLVMVYFNGSERYLAHSFIHNGREGKYLSILYKDPLPEGDFIAGWNYLDDNSFSMVMVPEVSQELAVEDFYAAWNPDMITKGIEIIEVKGFDEINRLMADPEVNQQEFLFFGRK</sequence>
<name>A0A4R7ZC55_9FIRM</name>
<gene>
    <name evidence="1" type="ORF">EDD63_13218</name>
</gene>
<comment type="caution">
    <text evidence="1">The sequence shown here is derived from an EMBL/GenBank/DDBJ whole genome shotgun (WGS) entry which is preliminary data.</text>
</comment>
<protein>
    <submittedName>
        <fullName evidence="1">Uncharacterized protein</fullName>
    </submittedName>
</protein>
<accession>A0A4R7ZC55</accession>